<keyword evidence="8 16" id="KW-0863">Zinc-finger</keyword>
<evidence type="ECO:0000256" key="6">
    <source>
        <dbReference type="ARBA" id="ARBA00022723"/>
    </source>
</evidence>
<dbReference type="PANTHER" id="PTHR24006">
    <property type="entry name" value="UBIQUITIN CARBOXYL-TERMINAL HYDROLASE"/>
    <property type="match status" value="1"/>
</dbReference>
<evidence type="ECO:0000259" key="19">
    <source>
        <dbReference type="PROSITE" id="PS50235"/>
    </source>
</evidence>
<evidence type="ECO:0000256" key="15">
    <source>
        <dbReference type="ARBA" id="ARBA00032096"/>
    </source>
</evidence>
<keyword evidence="9" id="KW-0833">Ubl conjugation pathway</keyword>
<dbReference type="PROSITE" id="PS50271">
    <property type="entry name" value="ZF_UBP"/>
    <property type="match status" value="1"/>
</dbReference>
<dbReference type="GO" id="GO:0006508">
    <property type="term" value="P:proteolysis"/>
    <property type="evidence" value="ECO:0007669"/>
    <property type="project" value="UniProtKB-KW"/>
</dbReference>
<evidence type="ECO:0000256" key="1">
    <source>
        <dbReference type="ARBA" id="ARBA00000707"/>
    </source>
</evidence>
<keyword evidence="12" id="KW-0862">Zinc</keyword>
<dbReference type="PROSITE" id="PS50030">
    <property type="entry name" value="UBA"/>
    <property type="match status" value="2"/>
</dbReference>
<evidence type="ECO:0000256" key="11">
    <source>
        <dbReference type="ARBA" id="ARBA00022807"/>
    </source>
</evidence>
<dbReference type="InterPro" id="IPR038765">
    <property type="entry name" value="Papain-like_cys_pep_sf"/>
</dbReference>
<dbReference type="SUPFAM" id="SSF46934">
    <property type="entry name" value="UBA-like"/>
    <property type="match status" value="1"/>
</dbReference>
<dbReference type="SMART" id="SM00165">
    <property type="entry name" value="UBA"/>
    <property type="match status" value="2"/>
</dbReference>
<dbReference type="InterPro" id="IPR013083">
    <property type="entry name" value="Znf_RING/FYVE/PHD"/>
</dbReference>
<feature type="domain" description="UBA" evidence="18">
    <location>
        <begin position="633"/>
        <end position="674"/>
    </location>
</feature>
<dbReference type="Pfam" id="PF00627">
    <property type="entry name" value="UBA"/>
    <property type="match status" value="1"/>
</dbReference>
<dbReference type="Pfam" id="PF17807">
    <property type="entry name" value="zf-UBP_var"/>
    <property type="match status" value="1"/>
</dbReference>
<evidence type="ECO:0000313" key="21">
    <source>
        <dbReference type="EMBL" id="CAE8635507.1"/>
    </source>
</evidence>
<dbReference type="Gene3D" id="3.90.70.10">
    <property type="entry name" value="Cysteine proteinases"/>
    <property type="match status" value="1"/>
</dbReference>
<dbReference type="InterPro" id="IPR028889">
    <property type="entry name" value="USP"/>
</dbReference>
<feature type="domain" description="UBP-type" evidence="20">
    <location>
        <begin position="165"/>
        <end position="282"/>
    </location>
</feature>
<dbReference type="GO" id="GO:0005829">
    <property type="term" value="C:cytosol"/>
    <property type="evidence" value="ECO:0007669"/>
    <property type="project" value="TreeGrafter"/>
</dbReference>
<gene>
    <name evidence="21" type="ORF">PGLA1383_LOCUS51102</name>
</gene>
<dbReference type="EMBL" id="CAJNNV010031297">
    <property type="protein sequence ID" value="CAE8635507.1"/>
    <property type="molecule type" value="Genomic_DNA"/>
</dbReference>
<dbReference type="InterPro" id="IPR009060">
    <property type="entry name" value="UBA-like_sf"/>
</dbReference>
<dbReference type="InterPro" id="IPR050164">
    <property type="entry name" value="Peptidase_C19"/>
</dbReference>
<evidence type="ECO:0000256" key="7">
    <source>
        <dbReference type="ARBA" id="ARBA00022737"/>
    </source>
</evidence>
<dbReference type="InterPro" id="IPR041432">
    <property type="entry name" value="UBP13_Znf-UBP_var"/>
</dbReference>
<organism evidence="21 22">
    <name type="scientific">Polarella glacialis</name>
    <name type="common">Dinoflagellate</name>
    <dbReference type="NCBI Taxonomy" id="89957"/>
    <lineage>
        <taxon>Eukaryota</taxon>
        <taxon>Sar</taxon>
        <taxon>Alveolata</taxon>
        <taxon>Dinophyceae</taxon>
        <taxon>Suessiales</taxon>
        <taxon>Suessiaceae</taxon>
        <taxon>Polarella</taxon>
    </lineage>
</organism>
<evidence type="ECO:0000256" key="9">
    <source>
        <dbReference type="ARBA" id="ARBA00022786"/>
    </source>
</evidence>
<comment type="caution">
    <text evidence="21">The sequence shown here is derived from an EMBL/GenBank/DDBJ whole genome shotgun (WGS) entry which is preliminary data.</text>
</comment>
<evidence type="ECO:0000259" key="18">
    <source>
        <dbReference type="PROSITE" id="PS50030"/>
    </source>
</evidence>
<dbReference type="SUPFAM" id="SSF54001">
    <property type="entry name" value="Cysteine proteinases"/>
    <property type="match status" value="1"/>
</dbReference>
<evidence type="ECO:0000256" key="2">
    <source>
        <dbReference type="ARBA" id="ARBA00009085"/>
    </source>
</evidence>
<evidence type="ECO:0000256" key="10">
    <source>
        <dbReference type="ARBA" id="ARBA00022801"/>
    </source>
</evidence>
<keyword evidence="10" id="KW-0378">Hydrolase</keyword>
<dbReference type="SMART" id="SM00290">
    <property type="entry name" value="ZnF_UBP"/>
    <property type="match status" value="1"/>
</dbReference>
<keyword evidence="5" id="KW-0645">Protease</keyword>
<comment type="catalytic activity">
    <reaction evidence="1">
        <text>Thiol-dependent hydrolysis of ester, thioester, amide, peptide and isopeptide bonds formed by the C-terminal Gly of ubiquitin (a 76-residue protein attached to proteins as an intracellular targeting signal).</text>
        <dbReference type="EC" id="3.4.19.12"/>
    </reaction>
</comment>
<dbReference type="GO" id="GO:0004843">
    <property type="term" value="F:cysteine-type deubiquitinase activity"/>
    <property type="evidence" value="ECO:0007669"/>
    <property type="project" value="UniProtKB-EC"/>
</dbReference>
<keyword evidence="22" id="KW-1185">Reference proteome</keyword>
<protein>
    <recommendedName>
        <fullName evidence="4">Ubiquitin carboxyl-terminal hydrolase 14</fullName>
        <ecNumber evidence="3">3.4.19.12</ecNumber>
    </recommendedName>
    <alternativeName>
        <fullName evidence="13">Deubiquitinating enzyme 14</fullName>
    </alternativeName>
    <alternativeName>
        <fullName evidence="14">Ubiquitin thioesterase 14</fullName>
    </alternativeName>
    <alternativeName>
        <fullName evidence="15">Ubiquitin-specific-processing protease 14</fullName>
    </alternativeName>
</protein>
<dbReference type="InterPro" id="IPR018200">
    <property type="entry name" value="USP_CS"/>
</dbReference>
<reference evidence="21" key="1">
    <citation type="submission" date="2021-02" db="EMBL/GenBank/DDBJ databases">
        <authorList>
            <person name="Dougan E. K."/>
            <person name="Rhodes N."/>
            <person name="Thang M."/>
            <person name="Chan C."/>
        </authorList>
    </citation>
    <scope>NUCLEOTIDE SEQUENCE</scope>
</reference>
<evidence type="ECO:0000256" key="8">
    <source>
        <dbReference type="ARBA" id="ARBA00022771"/>
    </source>
</evidence>
<feature type="region of interest" description="Disordered" evidence="17">
    <location>
        <begin position="511"/>
        <end position="533"/>
    </location>
</feature>
<dbReference type="EC" id="3.4.19.12" evidence="3"/>
<dbReference type="CDD" id="cd14386">
    <property type="entry name" value="UBA2_UBP5"/>
    <property type="match status" value="1"/>
</dbReference>
<dbReference type="GO" id="GO:0016579">
    <property type="term" value="P:protein deubiquitination"/>
    <property type="evidence" value="ECO:0007669"/>
    <property type="project" value="InterPro"/>
</dbReference>
<dbReference type="OrthoDB" id="361536at2759"/>
<accession>A0A813HD11</accession>
<dbReference type="AlphaFoldDB" id="A0A813HD11"/>
<dbReference type="PROSITE" id="PS00972">
    <property type="entry name" value="USP_1"/>
    <property type="match status" value="1"/>
</dbReference>
<evidence type="ECO:0000256" key="13">
    <source>
        <dbReference type="ARBA" id="ARBA00029877"/>
    </source>
</evidence>
<dbReference type="Gene3D" id="1.10.8.10">
    <property type="entry name" value="DNA helicase RuvA subunit, C-terminal domain"/>
    <property type="match status" value="2"/>
</dbReference>
<dbReference type="Pfam" id="PF02148">
    <property type="entry name" value="zf-UBP"/>
    <property type="match status" value="1"/>
</dbReference>
<evidence type="ECO:0000256" key="17">
    <source>
        <dbReference type="SAM" id="MobiDB-lite"/>
    </source>
</evidence>
<dbReference type="GO" id="GO:0005634">
    <property type="term" value="C:nucleus"/>
    <property type="evidence" value="ECO:0007669"/>
    <property type="project" value="TreeGrafter"/>
</dbReference>
<feature type="domain" description="USP" evidence="19">
    <location>
        <begin position="323"/>
        <end position="832"/>
    </location>
</feature>
<evidence type="ECO:0000256" key="5">
    <source>
        <dbReference type="ARBA" id="ARBA00022670"/>
    </source>
</evidence>
<evidence type="ECO:0000256" key="3">
    <source>
        <dbReference type="ARBA" id="ARBA00012759"/>
    </source>
</evidence>
<evidence type="ECO:0000313" key="22">
    <source>
        <dbReference type="Proteomes" id="UP000654075"/>
    </source>
</evidence>
<dbReference type="Pfam" id="PF00443">
    <property type="entry name" value="UCH"/>
    <property type="match status" value="1"/>
</dbReference>
<evidence type="ECO:0000256" key="14">
    <source>
        <dbReference type="ARBA" id="ARBA00029889"/>
    </source>
</evidence>
<dbReference type="Proteomes" id="UP000654075">
    <property type="component" value="Unassembled WGS sequence"/>
</dbReference>
<dbReference type="InterPro" id="IPR015940">
    <property type="entry name" value="UBA"/>
</dbReference>
<keyword evidence="7" id="KW-0677">Repeat</keyword>
<dbReference type="GO" id="GO:0008270">
    <property type="term" value="F:zinc ion binding"/>
    <property type="evidence" value="ECO:0007669"/>
    <property type="project" value="UniProtKB-KW"/>
</dbReference>
<dbReference type="InterPro" id="IPR001394">
    <property type="entry name" value="Peptidase_C19_UCH"/>
</dbReference>
<sequence>MEATMGKIRSLMAGMKVPQHYDKVFKDECVFTFDTPFSEGGLCVNLKSWLGVGADVLDLDVQRCGGQGELYLVQKFKRIPKVKPADDEPTKLAIGVPGGFQDEKWDVVKEHSLLVVDSLGSKATVPLPCADLPMIINNVCEAIIAHQGAKSMDDTSRWEQDLETKDSKYYKDLVQLPATKKISPDPKDWRCEKSGDTQNLWLNLSNGFIGGGRKNWDGTGGSNGALDHFLEEKEKGNFFPLVVKLGTITPQGADVYSYAPDEDDLVKDPLLAQHLVHWGIDVMKMDKTEKTMAELEVDLNLKHDWSAICETGALVRLRGPGLVGLKNLGNSCYMNSSVQLLMGLPEIKQRYLDEDLQVRRQAPQDVHSDMVCQVAKLVNGLNSSRYAPPWKEGDDEDDPKLLVAPQMFRSLIGKGHAEFASGRQQDAAEFIQYFLDHIQRAERTALGSRLGGGSSPTTRLFEFGVEERLQESQPQGRVKYSKLQQNILGLPVKLEDASNIQEVLAFRTAQAEKGETDAKKPKTEGEPEPEEPKPVIQLQSGLARFAAAEEGLSFRGGTATKTTRLATMPRYLLVQLQRYFVDEKWMPSKLDCKVPMPETLSLEHLRGKGLQPGETELPEEATAAPAAAAAAPQPDEMVVAQLLSMGLNANAAARASIAVGGAGAEAATAWYFEHMEDPDINDPIAAVGGGGGGVGTDAAGPDPEAVSMLCSMGFAEAHVAAALKSCTNSAERAADWLFSHSDDLDGAVAALGGPAAGSGGSTGAAADFDDGVGEYSLVGFVSHIGKNTGHGHYVCHMKREEVGGWVIFDDAKVAKSEAPPLDLGYIYMYRRKATGFDQMLLLRMLSAARIVREFMLAVALLRVSSSSLYKPFKECMSLLYLTDIDLIFGWPSSVDAGRLRSECYGIDHAAASSTELMDCGVQTILTDAAVCHPEVTDHVPSGDAFARTPATPGLRAPVLGPLYRQGHETGLQLATGPCRMHPRQWLLQLQRSAPQVLRPEHTGFRCNLPPCVCSQSGGPSVSLLLASEQLLGGATEALAHLAAHHRSVLLKHLPQIFSADASDLPPSLRAGLAAAPCDELGSPGAPGSRRYATLAVDKEKEPVPMNIAPREELMSGVETLLSAVRDQLGAEATESGMEAIRRLAGHDVGAARRLLLSALELGRLTEENVEIASRATSNGS</sequence>
<dbReference type="Gene3D" id="3.30.40.10">
    <property type="entry name" value="Zinc/RING finger domain, C3HC4 (zinc finger)"/>
    <property type="match status" value="2"/>
</dbReference>
<evidence type="ECO:0000259" key="20">
    <source>
        <dbReference type="PROSITE" id="PS50271"/>
    </source>
</evidence>
<dbReference type="PROSITE" id="PS00973">
    <property type="entry name" value="USP_2"/>
    <property type="match status" value="1"/>
</dbReference>
<evidence type="ECO:0000256" key="4">
    <source>
        <dbReference type="ARBA" id="ARBA00014611"/>
    </source>
</evidence>
<dbReference type="InterPro" id="IPR001607">
    <property type="entry name" value="Znf_UBP"/>
</dbReference>
<evidence type="ECO:0000256" key="16">
    <source>
        <dbReference type="PROSITE-ProRule" id="PRU00502"/>
    </source>
</evidence>
<keyword evidence="6" id="KW-0479">Metal-binding</keyword>
<dbReference type="SUPFAM" id="SSF57850">
    <property type="entry name" value="RING/U-box"/>
    <property type="match status" value="1"/>
</dbReference>
<evidence type="ECO:0000256" key="12">
    <source>
        <dbReference type="ARBA" id="ARBA00022833"/>
    </source>
</evidence>
<dbReference type="FunFam" id="1.10.8.10:FF:000086">
    <property type="entry name" value="Ubiquitin carboxyl-terminal hydrolase"/>
    <property type="match status" value="1"/>
</dbReference>
<name>A0A813HD11_POLGL</name>
<proteinExistence type="inferred from homology"/>
<comment type="similarity">
    <text evidence="2">Belongs to the peptidase C19 family.</text>
</comment>
<keyword evidence="11" id="KW-0788">Thiol protease</keyword>
<dbReference type="PROSITE" id="PS50235">
    <property type="entry name" value="USP_3"/>
    <property type="match status" value="1"/>
</dbReference>
<dbReference type="PANTHER" id="PTHR24006:SF664">
    <property type="entry name" value="UBIQUITIN CARBOXYL-TERMINAL HYDROLASE"/>
    <property type="match status" value="1"/>
</dbReference>
<feature type="domain" description="UBA" evidence="18">
    <location>
        <begin position="700"/>
        <end position="740"/>
    </location>
</feature>